<protein>
    <submittedName>
        <fullName evidence="1">Uncharacterized protein</fullName>
    </submittedName>
</protein>
<dbReference type="AlphaFoldDB" id="A0A147HQI5"/>
<name>A0A147HQI5_9SPHN</name>
<dbReference type="RefSeq" id="WP_153002847.1">
    <property type="nucleotide sequence ID" value="NZ_LDTB01000305.1"/>
</dbReference>
<organism evidence="1 2">
    <name type="scientific">Sphingomonas endophytica</name>
    <dbReference type="NCBI Taxonomy" id="869719"/>
    <lineage>
        <taxon>Bacteria</taxon>
        <taxon>Pseudomonadati</taxon>
        <taxon>Pseudomonadota</taxon>
        <taxon>Alphaproteobacteria</taxon>
        <taxon>Sphingomonadales</taxon>
        <taxon>Sphingomonadaceae</taxon>
        <taxon>Sphingomonas</taxon>
    </lineage>
</organism>
<dbReference type="OrthoDB" id="8478813at2"/>
<keyword evidence="2" id="KW-1185">Reference proteome</keyword>
<evidence type="ECO:0000313" key="1">
    <source>
        <dbReference type="EMBL" id="KTT61975.1"/>
    </source>
</evidence>
<proteinExistence type="predicted"/>
<gene>
    <name evidence="1" type="ORF">NS334_17365</name>
</gene>
<comment type="caution">
    <text evidence="1">The sequence shown here is derived from an EMBL/GenBank/DDBJ whole genome shotgun (WGS) entry which is preliminary data.</text>
</comment>
<evidence type="ECO:0000313" key="2">
    <source>
        <dbReference type="Proteomes" id="UP000074310"/>
    </source>
</evidence>
<sequence length="140" mass="16069">MTDNVINIDDARELRELGLPILPIVDKEFSHRAMKLFAKAEQARIKFYRTFVDYCKTAEPTERGYNRIRKALDKVLSVRNQAATYTSADDSEAQALQSLLTEPMTSFLAFWAETLERFEEEGQAVTVHVTREMFDGWSVG</sequence>
<accession>A0A147HQI5</accession>
<dbReference type="EMBL" id="LDTB01000305">
    <property type="protein sequence ID" value="KTT61975.1"/>
    <property type="molecule type" value="Genomic_DNA"/>
</dbReference>
<dbReference type="Proteomes" id="UP000074310">
    <property type="component" value="Unassembled WGS sequence"/>
</dbReference>
<feature type="non-terminal residue" evidence="1">
    <location>
        <position position="140"/>
    </location>
</feature>
<reference evidence="1 2" key="1">
    <citation type="journal article" date="2016" name="Front. Microbiol.">
        <title>Genomic Resource of Rice Seed Associated Bacteria.</title>
        <authorList>
            <person name="Midha S."/>
            <person name="Bansal K."/>
            <person name="Sharma S."/>
            <person name="Kumar N."/>
            <person name="Patil P.P."/>
            <person name="Chaudhry V."/>
            <person name="Patil P.B."/>
        </authorList>
    </citation>
    <scope>NUCLEOTIDE SEQUENCE [LARGE SCALE GENOMIC DNA]</scope>
    <source>
        <strain evidence="1 2">NS334</strain>
    </source>
</reference>